<dbReference type="AlphaFoldDB" id="A0A1M4YN87"/>
<dbReference type="Proteomes" id="UP000184295">
    <property type="component" value="Unassembled WGS sequence"/>
</dbReference>
<organism evidence="2 3">
    <name type="scientific">Ferrithrix thermotolerans DSM 19514</name>
    <dbReference type="NCBI Taxonomy" id="1121881"/>
    <lineage>
        <taxon>Bacteria</taxon>
        <taxon>Bacillati</taxon>
        <taxon>Actinomycetota</taxon>
        <taxon>Acidimicrobiia</taxon>
        <taxon>Acidimicrobiales</taxon>
        <taxon>Acidimicrobiaceae</taxon>
        <taxon>Ferrithrix</taxon>
    </lineage>
</organism>
<evidence type="ECO:0000256" key="1">
    <source>
        <dbReference type="SAM" id="MobiDB-lite"/>
    </source>
</evidence>
<evidence type="ECO:0000313" key="2">
    <source>
        <dbReference type="EMBL" id="SHF07201.1"/>
    </source>
</evidence>
<evidence type="ECO:0000313" key="3">
    <source>
        <dbReference type="Proteomes" id="UP000184295"/>
    </source>
</evidence>
<name>A0A1M4YN87_9ACTN</name>
<proteinExistence type="predicted"/>
<gene>
    <name evidence="2" type="ORF">SAMN02745225_02376</name>
</gene>
<protein>
    <submittedName>
        <fullName evidence="2">Uncharacterized protein</fullName>
    </submittedName>
</protein>
<dbReference type="EMBL" id="FQUL01000085">
    <property type="protein sequence ID" value="SHF07201.1"/>
    <property type="molecule type" value="Genomic_DNA"/>
</dbReference>
<accession>A0A1M4YN87</accession>
<sequence length="59" mass="6744">MSITHMGGGDNRRVIHERIAKTGSDSEETNLNTKHQRQDSPRQWINYWGPLNVVAKESP</sequence>
<reference evidence="3" key="1">
    <citation type="submission" date="2016-11" db="EMBL/GenBank/DDBJ databases">
        <authorList>
            <person name="Varghese N."/>
            <person name="Submissions S."/>
        </authorList>
    </citation>
    <scope>NUCLEOTIDE SEQUENCE [LARGE SCALE GENOMIC DNA]</scope>
    <source>
        <strain evidence="3">DSM 19514</strain>
    </source>
</reference>
<keyword evidence="3" id="KW-1185">Reference proteome</keyword>
<feature type="region of interest" description="Disordered" evidence="1">
    <location>
        <begin position="21"/>
        <end position="40"/>
    </location>
</feature>